<name>A1KTA2_NEIMF</name>
<evidence type="ECO:0000256" key="1">
    <source>
        <dbReference type="SAM" id="Phobius"/>
    </source>
</evidence>
<sequence>MEVRGGKVVFAVIFFSTLGCILAWIRDIPKIKSKKILARSLYIIGIINVIISYVLIKNILVSVSDGGGIKYVAIYLSNLFFWTVLMYVLVKRLSKKPS</sequence>
<dbReference type="KEGG" id="nmc:NMC0802"/>
<evidence type="ECO:0000313" key="3">
    <source>
        <dbReference type="Proteomes" id="UP000002286"/>
    </source>
</evidence>
<gene>
    <name evidence="2" type="ordered locus">NMC0802</name>
</gene>
<keyword evidence="1" id="KW-0472">Membrane</keyword>
<proteinExistence type="predicted"/>
<dbReference type="AlphaFoldDB" id="A1KTA2"/>
<keyword evidence="1" id="KW-1133">Transmembrane helix</keyword>
<reference evidence="2 3" key="1">
    <citation type="journal article" date="2007" name="PLoS Genet.">
        <title>Meningococcal genetic variation mechanisms viewed through comparative analysis of serogroup C strain FAM18.</title>
        <authorList>
            <person name="Bentley S.D."/>
            <person name="Vernikos G.S."/>
            <person name="Snyder L.A.S."/>
            <person name="Churcher C."/>
            <person name="Arrowsmith C."/>
            <person name="Chillingworth T."/>
            <person name="Cronin A."/>
            <person name="Davis P.H."/>
            <person name="Holroyd N.E."/>
            <person name="Jagels K."/>
            <person name="Maddison M."/>
            <person name="Moule S."/>
            <person name="Rabbinowitsch E."/>
            <person name="Sharp S."/>
            <person name="Unwin L."/>
            <person name="Whitehead S."/>
            <person name="Quail M.A."/>
            <person name="Achtman M."/>
            <person name="Barrell B."/>
            <person name="Saunders N.J."/>
            <person name="Parkhill J."/>
        </authorList>
    </citation>
    <scope>NUCLEOTIDE SEQUENCE [LARGE SCALE GENOMIC DNA]</scope>
    <source>
        <strain evidence="3">ATCC 700532 / DSM 15464 / FAM18</strain>
    </source>
</reference>
<feature type="transmembrane region" description="Helical" evidence="1">
    <location>
        <begin position="68"/>
        <end position="90"/>
    </location>
</feature>
<dbReference type="EMBL" id="AM421808">
    <property type="protein sequence ID" value="CAM10085.1"/>
    <property type="molecule type" value="Genomic_DNA"/>
</dbReference>
<protein>
    <submittedName>
        <fullName evidence="2">Membrane protein</fullName>
    </submittedName>
</protein>
<feature type="transmembrane region" description="Helical" evidence="1">
    <location>
        <begin position="37"/>
        <end position="56"/>
    </location>
</feature>
<organism evidence="2 3">
    <name type="scientific">Neisseria meningitidis serogroup C / serotype 2a (strain ATCC 700532 / DSM 15464 / FAM18)</name>
    <dbReference type="NCBI Taxonomy" id="272831"/>
    <lineage>
        <taxon>Bacteria</taxon>
        <taxon>Pseudomonadati</taxon>
        <taxon>Pseudomonadota</taxon>
        <taxon>Betaproteobacteria</taxon>
        <taxon>Neisseriales</taxon>
        <taxon>Neisseriaceae</taxon>
        <taxon>Neisseria</taxon>
    </lineage>
</organism>
<dbReference type="HOGENOM" id="CLU_2437763_0_0_4"/>
<accession>A1KTA2</accession>
<dbReference type="Proteomes" id="UP000002286">
    <property type="component" value="Chromosome"/>
</dbReference>
<keyword evidence="1" id="KW-0812">Transmembrane</keyword>
<feature type="transmembrane region" description="Helical" evidence="1">
    <location>
        <begin position="6"/>
        <end position="25"/>
    </location>
</feature>
<evidence type="ECO:0000313" key="2">
    <source>
        <dbReference type="EMBL" id="CAM10085.1"/>
    </source>
</evidence>
<dbReference type="PROSITE" id="PS51257">
    <property type="entry name" value="PROKAR_LIPOPROTEIN"/>
    <property type="match status" value="1"/>
</dbReference>